<evidence type="ECO:0000313" key="2">
    <source>
        <dbReference type="EMBL" id="SFJ82435.1"/>
    </source>
</evidence>
<name>A0A1I3UHU4_9ACTN</name>
<dbReference type="EMBL" id="FOSG01000001">
    <property type="protein sequence ID" value="SFJ82435.1"/>
    <property type="molecule type" value="Genomic_DNA"/>
</dbReference>
<accession>A0A1I3UHU4</accession>
<reference evidence="3" key="1">
    <citation type="submission" date="2016-10" db="EMBL/GenBank/DDBJ databases">
        <authorList>
            <person name="Varghese N."/>
            <person name="Submissions S."/>
        </authorList>
    </citation>
    <scope>NUCLEOTIDE SEQUENCE [LARGE SCALE GENOMIC DNA]</scope>
    <source>
        <strain evidence="3">PL19</strain>
    </source>
</reference>
<sequence length="133" mass="14282">MLAVGCAGEQPERDTASATTTTPSAAATSREPVVPLDPVAQECVQEVMEVLELSWRGKADHGRPDAEGQAKVEAFNKENATTPRHLVFSKNLMLGSGWIAMATSDGQSEDEAIQETVTDIREYVETDCVSADE</sequence>
<keyword evidence="3" id="KW-1185">Reference proteome</keyword>
<proteinExistence type="predicted"/>
<feature type="compositionally biased region" description="Low complexity" evidence="1">
    <location>
        <begin position="16"/>
        <end position="29"/>
    </location>
</feature>
<dbReference type="Proteomes" id="UP000198928">
    <property type="component" value="Unassembled WGS sequence"/>
</dbReference>
<protein>
    <recommendedName>
        <fullName evidence="4">Lipoprotein</fullName>
    </recommendedName>
</protein>
<evidence type="ECO:0000313" key="3">
    <source>
        <dbReference type="Proteomes" id="UP000198928"/>
    </source>
</evidence>
<gene>
    <name evidence="2" type="ORF">SAMN05192584_101501</name>
</gene>
<evidence type="ECO:0000256" key="1">
    <source>
        <dbReference type="SAM" id="MobiDB-lite"/>
    </source>
</evidence>
<evidence type="ECO:0008006" key="4">
    <source>
        <dbReference type="Google" id="ProtNLM"/>
    </source>
</evidence>
<dbReference type="RefSeq" id="WP_093847192.1">
    <property type="nucleotide sequence ID" value="NZ_FOSG01000001.1"/>
</dbReference>
<dbReference type="AlphaFoldDB" id="A0A1I3UHU4"/>
<organism evidence="2 3">
    <name type="scientific">Streptomyces pini</name>
    <dbReference type="NCBI Taxonomy" id="1520580"/>
    <lineage>
        <taxon>Bacteria</taxon>
        <taxon>Bacillati</taxon>
        <taxon>Actinomycetota</taxon>
        <taxon>Actinomycetes</taxon>
        <taxon>Kitasatosporales</taxon>
        <taxon>Streptomycetaceae</taxon>
        <taxon>Streptomyces</taxon>
    </lineage>
</organism>
<feature type="region of interest" description="Disordered" evidence="1">
    <location>
        <begin position="1"/>
        <end position="33"/>
    </location>
</feature>